<evidence type="ECO:0000313" key="1">
    <source>
        <dbReference type="EMBL" id="KAI0291188.1"/>
    </source>
</evidence>
<reference evidence="1" key="1">
    <citation type="journal article" date="2022" name="New Phytol.">
        <title>Evolutionary transition to the ectomycorrhizal habit in the genomes of a hyperdiverse lineage of mushroom-forming fungi.</title>
        <authorList>
            <person name="Looney B."/>
            <person name="Miyauchi S."/>
            <person name="Morin E."/>
            <person name="Drula E."/>
            <person name="Courty P.E."/>
            <person name="Kohler A."/>
            <person name="Kuo A."/>
            <person name="LaButti K."/>
            <person name="Pangilinan J."/>
            <person name="Lipzen A."/>
            <person name="Riley R."/>
            <person name="Andreopoulos W."/>
            <person name="He G."/>
            <person name="Johnson J."/>
            <person name="Nolan M."/>
            <person name="Tritt A."/>
            <person name="Barry K.W."/>
            <person name="Grigoriev I.V."/>
            <person name="Nagy L.G."/>
            <person name="Hibbett D."/>
            <person name="Henrissat B."/>
            <person name="Matheny P.B."/>
            <person name="Labbe J."/>
            <person name="Martin F.M."/>
        </authorList>
    </citation>
    <scope>NUCLEOTIDE SEQUENCE</scope>
    <source>
        <strain evidence="1">BPL690</strain>
    </source>
</reference>
<feature type="non-terminal residue" evidence="1">
    <location>
        <position position="315"/>
    </location>
</feature>
<dbReference type="InterPro" id="IPR032675">
    <property type="entry name" value="LRR_dom_sf"/>
</dbReference>
<gene>
    <name evidence="1" type="ORF">B0F90DRAFT_1929002</name>
</gene>
<keyword evidence="2" id="KW-1185">Reference proteome</keyword>
<comment type="caution">
    <text evidence="1">The sequence shown here is derived from an EMBL/GenBank/DDBJ whole genome shotgun (WGS) entry which is preliminary data.</text>
</comment>
<accession>A0AAD4LVJ9</accession>
<dbReference type="Proteomes" id="UP001203297">
    <property type="component" value="Unassembled WGS sequence"/>
</dbReference>
<organism evidence="1 2">
    <name type="scientific">Multifurca ochricompacta</name>
    <dbReference type="NCBI Taxonomy" id="376703"/>
    <lineage>
        <taxon>Eukaryota</taxon>
        <taxon>Fungi</taxon>
        <taxon>Dikarya</taxon>
        <taxon>Basidiomycota</taxon>
        <taxon>Agaricomycotina</taxon>
        <taxon>Agaricomycetes</taxon>
        <taxon>Russulales</taxon>
        <taxon>Russulaceae</taxon>
        <taxon>Multifurca</taxon>
    </lineage>
</organism>
<dbReference type="EMBL" id="WTXG01000172">
    <property type="protein sequence ID" value="KAI0291188.1"/>
    <property type="molecule type" value="Genomic_DNA"/>
</dbReference>
<proteinExistence type="predicted"/>
<sequence length="315" mass="36189">MKTRSGSIKMDTLSDDSLLQIFDFCRQILKTPLGPYWDWYTLVHVCRRWRQLIFASPRRLDLKLLCGPRTPVRRILDCWPPLPLAINNDLISSEGDEDNLVAALEHPDRICRISSCVRWQLSDKIAKIQQPFPALTYLYLSGYRDDRIMRVLPDGFLGGYSPRLLDLRLDGILFPALPKFLSSTSNLVRLHLIGIPISGCISPEVMANCLSMLPKLKWLSIMFKSLIPFPDQSRQCPPPLQRAVLPTLTTFSFKGNSEYLEDLVSRIDAPLLISLHLGFFDQPSLTFHNFPFHQSHRKFRIAYSSRLEFDLNLTS</sequence>
<evidence type="ECO:0000313" key="2">
    <source>
        <dbReference type="Proteomes" id="UP001203297"/>
    </source>
</evidence>
<dbReference type="Gene3D" id="3.80.10.10">
    <property type="entry name" value="Ribonuclease Inhibitor"/>
    <property type="match status" value="1"/>
</dbReference>
<name>A0AAD4LVJ9_9AGAM</name>
<dbReference type="SUPFAM" id="SSF52047">
    <property type="entry name" value="RNI-like"/>
    <property type="match status" value="1"/>
</dbReference>
<dbReference type="AlphaFoldDB" id="A0AAD4LVJ9"/>
<protein>
    <recommendedName>
        <fullName evidence="3">F-box domain-containing protein</fullName>
    </recommendedName>
</protein>
<evidence type="ECO:0008006" key="3">
    <source>
        <dbReference type="Google" id="ProtNLM"/>
    </source>
</evidence>
<dbReference type="Gene3D" id="1.20.1280.50">
    <property type="match status" value="1"/>
</dbReference>